<comment type="caution">
    <text evidence="1">The sequence shown here is derived from an EMBL/GenBank/DDBJ whole genome shotgun (WGS) entry which is preliminary data.</text>
</comment>
<dbReference type="PANTHER" id="PTHR32108">
    <property type="entry name" value="DNA-DIRECTED RNA POLYMERASE SUBUNIT ALPHA"/>
    <property type="match status" value="1"/>
</dbReference>
<name>A0A438HBM1_VITVI</name>
<evidence type="ECO:0000313" key="2">
    <source>
        <dbReference type="Proteomes" id="UP000288805"/>
    </source>
</evidence>
<sequence length="267" mass="29791">MPLRRAFQRLVEEGLIAPLSPRPPLQPIPPGFRTDLHYGYHQRAGYDTNSYPLPTHDTRVIPLPPGRIPRPFSLTPDEIYGPAPVSPVYLQHVPPTTPFIMFLEKYRPPHRNVQIVTWSGRVAQTPPVDKPFVGIVAREEVQREDDEILCQLRTTEARISIWSLLASSSTHRDALVRALSQIRVDTATTLERLIQMLIADRATCIVFSDDDLPPEGSNHVRSLFIDVVYSGRRVSSTLLDNGFALNVCPLVIAIALGFSSANFGPST</sequence>
<organism evidence="1 2">
    <name type="scientific">Vitis vinifera</name>
    <name type="common">Grape</name>
    <dbReference type="NCBI Taxonomy" id="29760"/>
    <lineage>
        <taxon>Eukaryota</taxon>
        <taxon>Viridiplantae</taxon>
        <taxon>Streptophyta</taxon>
        <taxon>Embryophyta</taxon>
        <taxon>Tracheophyta</taxon>
        <taxon>Spermatophyta</taxon>
        <taxon>Magnoliopsida</taxon>
        <taxon>eudicotyledons</taxon>
        <taxon>Gunneridae</taxon>
        <taxon>Pentapetalae</taxon>
        <taxon>rosids</taxon>
        <taxon>Vitales</taxon>
        <taxon>Vitaceae</taxon>
        <taxon>Viteae</taxon>
        <taxon>Vitis</taxon>
    </lineage>
</organism>
<evidence type="ECO:0000313" key="1">
    <source>
        <dbReference type="EMBL" id="RVW81860.1"/>
    </source>
</evidence>
<proteinExistence type="predicted"/>
<protein>
    <submittedName>
        <fullName evidence="1">Uncharacterized protein</fullName>
    </submittedName>
</protein>
<dbReference type="PANTHER" id="PTHR32108:SF9">
    <property type="entry name" value="REVERSE TRANSCRIPTASE RNASE H-LIKE DOMAIN-CONTAINING PROTEIN"/>
    <property type="match status" value="1"/>
</dbReference>
<gene>
    <name evidence="1" type="ORF">CK203_050835</name>
</gene>
<dbReference type="EMBL" id="QGNW01000247">
    <property type="protein sequence ID" value="RVW81860.1"/>
    <property type="molecule type" value="Genomic_DNA"/>
</dbReference>
<accession>A0A438HBM1</accession>
<reference evidence="1 2" key="1">
    <citation type="journal article" date="2018" name="PLoS Genet.">
        <title>Population sequencing reveals clonal diversity and ancestral inbreeding in the grapevine cultivar Chardonnay.</title>
        <authorList>
            <person name="Roach M.J."/>
            <person name="Johnson D.L."/>
            <person name="Bohlmann J."/>
            <person name="van Vuuren H.J."/>
            <person name="Jones S.J."/>
            <person name="Pretorius I.S."/>
            <person name="Schmidt S.A."/>
            <person name="Borneman A.R."/>
        </authorList>
    </citation>
    <scope>NUCLEOTIDE SEQUENCE [LARGE SCALE GENOMIC DNA]</scope>
    <source>
        <strain evidence="2">cv. Chardonnay</strain>
        <tissue evidence="1">Leaf</tissue>
    </source>
</reference>
<dbReference type="AlphaFoldDB" id="A0A438HBM1"/>
<dbReference type="Proteomes" id="UP000288805">
    <property type="component" value="Unassembled WGS sequence"/>
</dbReference>